<evidence type="ECO:0000313" key="3">
    <source>
        <dbReference type="Proteomes" id="UP000239156"/>
    </source>
</evidence>
<dbReference type="EMBL" id="PKSL01000209">
    <property type="protein sequence ID" value="POV99078.1"/>
    <property type="molecule type" value="Genomic_DNA"/>
</dbReference>
<evidence type="ECO:0000256" key="1">
    <source>
        <dbReference type="SAM" id="Coils"/>
    </source>
</evidence>
<name>A0A2S4UP50_9BASI</name>
<dbReference type="Proteomes" id="UP000239156">
    <property type="component" value="Unassembled WGS sequence"/>
</dbReference>
<protein>
    <submittedName>
        <fullName evidence="2">Uncharacterized protein</fullName>
    </submittedName>
</protein>
<feature type="coiled-coil region" evidence="1">
    <location>
        <begin position="9"/>
        <end position="36"/>
    </location>
</feature>
<dbReference type="VEuPathDB" id="FungiDB:PSTT_13996"/>
<accession>A0A2S4UP50</accession>
<evidence type="ECO:0000313" key="2">
    <source>
        <dbReference type="EMBL" id="POV99078.1"/>
    </source>
</evidence>
<comment type="caution">
    <text evidence="2">The sequence shown here is derived from an EMBL/GenBank/DDBJ whole genome shotgun (WGS) entry which is preliminary data.</text>
</comment>
<dbReference type="AlphaFoldDB" id="A0A2S4UP50"/>
<keyword evidence="3" id="KW-1185">Reference proteome</keyword>
<sequence length="409" mass="45927">MSESETNRSESCIVEINSLKAELNTLNQRFVFLQQQFANMPTPPPASSPVYQDVGVMSHASFSGNPKELGRFLYFVKDRLVEAGHRFPTEKSKINWVVRHFCYANGNISDQTPVYNWWISILKENARSQNFPTHDASTEDPYGLPCLLTIGSFLTKLSEVYADRNSVQDAKVALRNCRQVYAVDLTEESRCDIYKRALNPRILEIALMRFDWNSAVDLRAKQELAVQASNLLDELNLLRRNVSQRPTQQLPSPPPPQQAPTQVPMDLDAMTGGTGFTFPAYRLLCIKAKICQRCHNNYDQAHITSRSCPNKEVLIKDKVAKFVSLSQNPQLAAINVSAVNFNPQPQSWDNLVDVTGGGNFADMMMFGHEEFDFQAEQVRLLTLGGTWITAKALVDSGAGGSFIDTTFEF</sequence>
<organism evidence="2 3">
    <name type="scientific">Puccinia striiformis</name>
    <dbReference type="NCBI Taxonomy" id="27350"/>
    <lineage>
        <taxon>Eukaryota</taxon>
        <taxon>Fungi</taxon>
        <taxon>Dikarya</taxon>
        <taxon>Basidiomycota</taxon>
        <taxon>Pucciniomycotina</taxon>
        <taxon>Pucciniomycetes</taxon>
        <taxon>Pucciniales</taxon>
        <taxon>Pucciniaceae</taxon>
        <taxon>Puccinia</taxon>
    </lineage>
</organism>
<dbReference type="VEuPathDB" id="FungiDB:PSHT_10465"/>
<reference evidence="2" key="1">
    <citation type="submission" date="2017-12" db="EMBL/GenBank/DDBJ databases">
        <title>Gene loss provides genomic basis for host adaptation in cereal stripe rust fungi.</title>
        <authorList>
            <person name="Xia C."/>
        </authorList>
    </citation>
    <scope>NUCLEOTIDE SEQUENCE [LARGE SCALE GENOMIC DNA]</scope>
    <source>
        <strain evidence="2">93-210</strain>
    </source>
</reference>
<gene>
    <name evidence="2" type="ORF">PSTT_13996</name>
</gene>
<proteinExistence type="predicted"/>
<keyword evidence="1" id="KW-0175">Coiled coil</keyword>